<feature type="region of interest" description="Disordered" evidence="1">
    <location>
        <begin position="86"/>
        <end position="112"/>
    </location>
</feature>
<protein>
    <submittedName>
        <fullName evidence="2">Uncharacterized protein</fullName>
    </submittedName>
</protein>
<dbReference type="Proteomes" id="UP000030108">
    <property type="component" value="Unassembled WGS sequence"/>
</dbReference>
<comment type="caution">
    <text evidence="2">The sequence shown here is derived from an EMBL/GenBank/DDBJ whole genome shotgun (WGS) entry which is preliminary data.</text>
</comment>
<name>X8IW97_9AGAM</name>
<evidence type="ECO:0000313" key="3">
    <source>
        <dbReference type="Proteomes" id="UP000030108"/>
    </source>
</evidence>
<proteinExistence type="predicted"/>
<gene>
    <name evidence="2" type="ORF">RSOL_003410</name>
</gene>
<dbReference type="AlphaFoldDB" id="X8IW97"/>
<dbReference type="EMBL" id="JATN01000322">
    <property type="protein sequence ID" value="EUC53474.1"/>
    <property type="molecule type" value="Genomic_DNA"/>
</dbReference>
<organism evidence="2 3">
    <name type="scientific">Rhizoctonia solani AG-3 Rhs1AP</name>
    <dbReference type="NCBI Taxonomy" id="1086054"/>
    <lineage>
        <taxon>Eukaryota</taxon>
        <taxon>Fungi</taxon>
        <taxon>Dikarya</taxon>
        <taxon>Basidiomycota</taxon>
        <taxon>Agaricomycotina</taxon>
        <taxon>Agaricomycetes</taxon>
        <taxon>Cantharellales</taxon>
        <taxon>Ceratobasidiaceae</taxon>
        <taxon>Rhizoctonia</taxon>
    </lineage>
</organism>
<evidence type="ECO:0000313" key="2">
    <source>
        <dbReference type="EMBL" id="EUC53474.1"/>
    </source>
</evidence>
<accession>X8IW97</accession>
<feature type="compositionally biased region" description="Polar residues" evidence="1">
    <location>
        <begin position="90"/>
        <end position="100"/>
    </location>
</feature>
<sequence>MIRTDDGDRPQLVHYQYYIERPSRLIRFATRLGLTKGDKPIMNAVKMAYAFVTGNYRQGDQVTLFVDSSYDRYLDAAEMLAKHLHGGTSPGNLSRVQSKSGGEVAPRQIPIQ</sequence>
<reference evidence="3" key="1">
    <citation type="journal article" date="2014" name="Genome Announc.">
        <title>Draft genome sequence of the plant-pathogenic soil fungus Rhizoctonia solani anastomosis group 3 strain Rhs1AP.</title>
        <authorList>
            <person name="Cubeta M.A."/>
            <person name="Thomas E."/>
            <person name="Dean R.A."/>
            <person name="Jabaji S."/>
            <person name="Neate S.M."/>
            <person name="Tavantzis S."/>
            <person name="Toda T."/>
            <person name="Vilgalys R."/>
            <person name="Bharathan N."/>
            <person name="Fedorova-Abrams N."/>
            <person name="Pakala S.B."/>
            <person name="Pakala S.M."/>
            <person name="Zafar N."/>
            <person name="Joardar V."/>
            <person name="Losada L."/>
            <person name="Nierman W.C."/>
        </authorList>
    </citation>
    <scope>NUCLEOTIDE SEQUENCE [LARGE SCALE GENOMIC DNA]</scope>
    <source>
        <strain evidence="3">AG-3</strain>
    </source>
</reference>
<evidence type="ECO:0000256" key="1">
    <source>
        <dbReference type="SAM" id="MobiDB-lite"/>
    </source>
</evidence>
<dbReference type="OrthoDB" id="3234738at2759"/>